<evidence type="ECO:0000313" key="8">
    <source>
        <dbReference type="EMBL" id="KKF40123.1"/>
    </source>
</evidence>
<sequence length="158" mass="17939">MNPLDKIRYMIPDYLEPLLSRVQFGKFVSVGAVGAIIDTTVLTTTTLILNFPDLLGKAAGIEAAVIIMFIINERWTFSNKGSPKKIQYIKRLGKSHVVRSGGITIQLIVYWILIQWIDISVIIIQTDLWFILASFFSIGLAMLVNYTFESIFTWKVHN</sequence>
<dbReference type="GO" id="GO:0000271">
    <property type="term" value="P:polysaccharide biosynthetic process"/>
    <property type="evidence" value="ECO:0007669"/>
    <property type="project" value="InterPro"/>
</dbReference>
<evidence type="ECO:0000256" key="5">
    <source>
        <dbReference type="ARBA" id="ARBA00023136"/>
    </source>
</evidence>
<evidence type="ECO:0000256" key="4">
    <source>
        <dbReference type="ARBA" id="ARBA00022989"/>
    </source>
</evidence>
<accession>A0A0F8BIH9</accession>
<dbReference type="EMBL" id="JNFH02000001">
    <property type="protein sequence ID" value="KKF40123.1"/>
    <property type="molecule type" value="Genomic_DNA"/>
</dbReference>
<dbReference type="PANTHER" id="PTHR38459:SF1">
    <property type="entry name" value="PROPHAGE BACTOPRENOL-LINKED GLUCOSE TRANSLOCASE HOMOLOG"/>
    <property type="match status" value="1"/>
</dbReference>
<evidence type="ECO:0000256" key="3">
    <source>
        <dbReference type="ARBA" id="ARBA00022692"/>
    </source>
</evidence>
<dbReference type="InterPro" id="IPR051401">
    <property type="entry name" value="GtrA_CellWall_Glycosyl"/>
</dbReference>
<dbReference type="InterPro" id="IPR007267">
    <property type="entry name" value="GtrA_DPMS_TM"/>
</dbReference>
<protein>
    <submittedName>
        <fullName evidence="8">Sugar translocase</fullName>
    </submittedName>
</protein>
<proteinExistence type="inferred from homology"/>
<keyword evidence="9" id="KW-1185">Reference proteome</keyword>
<dbReference type="Pfam" id="PF04138">
    <property type="entry name" value="GtrA_DPMS_TM"/>
    <property type="match status" value="1"/>
</dbReference>
<keyword evidence="3 6" id="KW-0812">Transmembrane</keyword>
<evidence type="ECO:0000313" key="9">
    <source>
        <dbReference type="Proteomes" id="UP000053331"/>
    </source>
</evidence>
<feature type="transmembrane region" description="Helical" evidence="6">
    <location>
        <begin position="129"/>
        <end position="148"/>
    </location>
</feature>
<comment type="caution">
    <text evidence="8">The sequence shown here is derived from an EMBL/GenBank/DDBJ whole genome shotgun (WGS) entry which is preliminary data.</text>
</comment>
<gene>
    <name evidence="8" type="ORF">FK85_22890</name>
</gene>
<keyword evidence="5 6" id="KW-0472">Membrane</keyword>
<comment type="subcellular location">
    <subcellularLocation>
        <location evidence="1">Membrane</location>
        <topology evidence="1">Multi-pass membrane protein</topology>
    </subcellularLocation>
</comment>
<organism evidence="8 9">
    <name type="scientific">Halorubrum saccharovorum</name>
    <dbReference type="NCBI Taxonomy" id="2248"/>
    <lineage>
        <taxon>Archaea</taxon>
        <taxon>Methanobacteriati</taxon>
        <taxon>Methanobacteriota</taxon>
        <taxon>Stenosarchaea group</taxon>
        <taxon>Halobacteria</taxon>
        <taxon>Halobacteriales</taxon>
        <taxon>Haloferacaceae</taxon>
        <taxon>Halorubrum</taxon>
    </lineage>
</organism>
<evidence type="ECO:0000256" key="2">
    <source>
        <dbReference type="ARBA" id="ARBA00009399"/>
    </source>
</evidence>
<feature type="transmembrane region" description="Helical" evidence="6">
    <location>
        <begin position="54"/>
        <end position="75"/>
    </location>
</feature>
<evidence type="ECO:0000259" key="7">
    <source>
        <dbReference type="Pfam" id="PF04138"/>
    </source>
</evidence>
<feature type="transmembrane region" description="Helical" evidence="6">
    <location>
        <begin position="27"/>
        <end position="48"/>
    </location>
</feature>
<name>A0A0F8BIH9_9EURY</name>
<evidence type="ECO:0000256" key="1">
    <source>
        <dbReference type="ARBA" id="ARBA00004141"/>
    </source>
</evidence>
<dbReference type="GO" id="GO:0005886">
    <property type="term" value="C:plasma membrane"/>
    <property type="evidence" value="ECO:0007669"/>
    <property type="project" value="TreeGrafter"/>
</dbReference>
<dbReference type="AlphaFoldDB" id="A0A0F8BIH9"/>
<comment type="similarity">
    <text evidence="2">Belongs to the GtrA family.</text>
</comment>
<keyword evidence="4 6" id="KW-1133">Transmembrane helix</keyword>
<dbReference type="PANTHER" id="PTHR38459">
    <property type="entry name" value="PROPHAGE BACTOPRENOL-LINKED GLUCOSE TRANSLOCASE HOMOLOG"/>
    <property type="match status" value="1"/>
</dbReference>
<reference evidence="8 9" key="1">
    <citation type="journal article" date="2015" name="Genome Announc.">
        <title>Draft genome sequence of a Halorubrum H3 strain isolated from the burlinskoye salt lake (Altai Krai, Russia).</title>
        <authorList>
            <person name="Rozanov A.S."/>
            <person name="Bryanskaya A.V."/>
            <person name="Malup T.K."/>
            <person name="Kotenko A.V."/>
            <person name="Peltek S.E."/>
        </authorList>
    </citation>
    <scope>NUCLEOTIDE SEQUENCE [LARGE SCALE GENOMIC DNA]</scope>
    <source>
        <strain evidence="8 9">H3</strain>
    </source>
</reference>
<dbReference type="Proteomes" id="UP000053331">
    <property type="component" value="Unassembled WGS sequence"/>
</dbReference>
<evidence type="ECO:0000256" key="6">
    <source>
        <dbReference type="SAM" id="Phobius"/>
    </source>
</evidence>
<feature type="transmembrane region" description="Helical" evidence="6">
    <location>
        <begin position="96"/>
        <end position="117"/>
    </location>
</feature>
<feature type="domain" description="GtrA/DPMS transmembrane" evidence="7">
    <location>
        <begin position="26"/>
        <end position="154"/>
    </location>
</feature>